<dbReference type="STRING" id="337451.A0A3S3N787"/>
<feature type="domain" description="SKP1 component POZ" evidence="3">
    <location>
        <begin position="45"/>
        <end position="86"/>
    </location>
</feature>
<keyword evidence="5" id="KW-1185">Reference proteome</keyword>
<feature type="region of interest" description="Disordered" evidence="2">
    <location>
        <begin position="173"/>
        <end position="233"/>
    </location>
</feature>
<dbReference type="SUPFAM" id="SSF54695">
    <property type="entry name" value="POZ domain"/>
    <property type="match status" value="1"/>
</dbReference>
<feature type="compositionally biased region" description="Basic and acidic residues" evidence="2">
    <location>
        <begin position="290"/>
        <end position="310"/>
    </location>
</feature>
<evidence type="ECO:0000313" key="5">
    <source>
        <dbReference type="Proteomes" id="UP000283530"/>
    </source>
</evidence>
<feature type="compositionally biased region" description="Acidic residues" evidence="2">
    <location>
        <begin position="220"/>
        <end position="233"/>
    </location>
</feature>
<accession>A0A3S3N787</accession>
<dbReference type="InterPro" id="IPR011333">
    <property type="entry name" value="SKP1/BTB/POZ_sf"/>
</dbReference>
<proteinExistence type="predicted"/>
<feature type="region of interest" description="Disordered" evidence="2">
    <location>
        <begin position="1"/>
        <end position="44"/>
    </location>
</feature>
<evidence type="ECO:0000256" key="2">
    <source>
        <dbReference type="SAM" id="MobiDB-lite"/>
    </source>
</evidence>
<dbReference type="AlphaFoldDB" id="A0A3S3N787"/>
<feature type="compositionally biased region" description="Polar residues" evidence="2">
    <location>
        <begin position="1"/>
        <end position="21"/>
    </location>
</feature>
<dbReference type="GO" id="GO:0006511">
    <property type="term" value="P:ubiquitin-dependent protein catabolic process"/>
    <property type="evidence" value="ECO:0007669"/>
    <property type="project" value="InterPro"/>
</dbReference>
<dbReference type="EMBL" id="QPKB01000004">
    <property type="protein sequence ID" value="RWR82064.1"/>
    <property type="molecule type" value="Genomic_DNA"/>
</dbReference>
<comment type="pathway">
    <text evidence="1">Protein modification; protein ubiquitination.</text>
</comment>
<evidence type="ECO:0000313" key="4">
    <source>
        <dbReference type="EMBL" id="RWR82064.1"/>
    </source>
</evidence>
<feature type="compositionally biased region" description="Basic residues" evidence="2">
    <location>
        <begin position="317"/>
        <end position="327"/>
    </location>
</feature>
<evidence type="ECO:0000256" key="1">
    <source>
        <dbReference type="ARBA" id="ARBA00004906"/>
    </source>
</evidence>
<feature type="compositionally biased region" description="Basic and acidic residues" evidence="2">
    <location>
        <begin position="192"/>
        <end position="204"/>
    </location>
</feature>
<evidence type="ECO:0000259" key="3">
    <source>
        <dbReference type="Pfam" id="PF03931"/>
    </source>
</evidence>
<name>A0A3S3N787_9MAGN</name>
<comment type="caution">
    <text evidence="4">The sequence shown here is derived from an EMBL/GenBank/DDBJ whole genome shotgun (WGS) entry which is preliminary data.</text>
</comment>
<organism evidence="4 5">
    <name type="scientific">Cinnamomum micranthum f. kanehirae</name>
    <dbReference type="NCBI Taxonomy" id="337451"/>
    <lineage>
        <taxon>Eukaryota</taxon>
        <taxon>Viridiplantae</taxon>
        <taxon>Streptophyta</taxon>
        <taxon>Embryophyta</taxon>
        <taxon>Tracheophyta</taxon>
        <taxon>Spermatophyta</taxon>
        <taxon>Magnoliopsida</taxon>
        <taxon>Magnoliidae</taxon>
        <taxon>Laurales</taxon>
        <taxon>Lauraceae</taxon>
        <taxon>Cinnamomum</taxon>
    </lineage>
</organism>
<dbReference type="Proteomes" id="UP000283530">
    <property type="component" value="Unassembled WGS sequence"/>
</dbReference>
<feature type="compositionally biased region" description="Polar residues" evidence="2">
    <location>
        <begin position="173"/>
        <end position="188"/>
    </location>
</feature>
<gene>
    <name evidence="4" type="ORF">CKAN_01077300</name>
</gene>
<reference evidence="4 5" key="1">
    <citation type="journal article" date="2019" name="Nat. Plants">
        <title>Stout camphor tree genome fills gaps in understanding of flowering plant genome evolution.</title>
        <authorList>
            <person name="Chaw S.M."/>
            <person name="Liu Y.C."/>
            <person name="Wu Y.W."/>
            <person name="Wang H.Y."/>
            <person name="Lin C.I."/>
            <person name="Wu C.S."/>
            <person name="Ke H.M."/>
            <person name="Chang L.Y."/>
            <person name="Hsu C.Y."/>
            <person name="Yang H.T."/>
            <person name="Sudianto E."/>
            <person name="Hsu M.H."/>
            <person name="Wu K.P."/>
            <person name="Wang L.N."/>
            <person name="Leebens-Mack J.H."/>
            <person name="Tsai I.J."/>
        </authorList>
    </citation>
    <scope>NUCLEOTIDE SEQUENCE [LARGE SCALE GENOMIC DNA]</scope>
    <source>
        <strain evidence="5">cv. Chaw 1501</strain>
        <tissue evidence="4">Young leaves</tissue>
    </source>
</reference>
<feature type="region of interest" description="Disordered" evidence="2">
    <location>
        <begin position="272"/>
        <end position="327"/>
    </location>
</feature>
<dbReference type="Pfam" id="PF03931">
    <property type="entry name" value="Skp1_POZ"/>
    <property type="match status" value="1"/>
</dbReference>
<dbReference type="Gene3D" id="3.30.710.10">
    <property type="entry name" value="Potassium Channel Kv1.1, Chain A"/>
    <property type="match status" value="1"/>
</dbReference>
<dbReference type="InterPro" id="IPR016073">
    <property type="entry name" value="Skp1_comp_POZ"/>
</dbReference>
<protein>
    <submittedName>
        <fullName evidence="4">SKP1-like protein 1B</fullName>
    </submittedName>
</protein>
<sequence length="327" mass="35998">MTSSGYHSRTGVGSTASSGHFSSKAMPPAPGHQNNKHPTQRDENVEDYVTRESKIISEDDCANNVIPVPNVIASILSKMIEWCKKHGQMKEDNNNSNNEEKEKELSECVGQFLRHQDYANSSSNSGYVHFGSGANALAELSPCTNSGIGEPCAAHNQGPLTVLSPLSGAPFSFGTTLKGSNGASPARNSQRHPGEKDPLPDGTRRGKSTVVDGPRLPDHQEDDEDEDYNPDEDFDSTLEEIRAQNVIIQEKNALIFQLQHQLKERVADLPGQHSQRYGEGVSHSKQITPPRRDLRAHLNEKRHGRTRDEGSSNSRSYSKRRSGHYGH</sequence>